<comment type="subcellular location">
    <subcellularLocation>
        <location evidence="1">Nucleus</location>
    </subcellularLocation>
</comment>
<dbReference type="InterPro" id="IPR011598">
    <property type="entry name" value="bHLH_dom"/>
</dbReference>
<evidence type="ECO:0000313" key="9">
    <source>
        <dbReference type="RefSeq" id="XP_027076362.1"/>
    </source>
</evidence>
<dbReference type="PANTHER" id="PTHR46412">
    <property type="entry name" value="BES1-INTERACTING MYC-LIKE PROTEIN"/>
    <property type="match status" value="1"/>
</dbReference>
<evidence type="ECO:0000313" key="8">
    <source>
        <dbReference type="Proteomes" id="UP001652660"/>
    </source>
</evidence>
<organism evidence="8 9">
    <name type="scientific">Coffea arabica</name>
    <name type="common">Arabian coffee</name>
    <dbReference type="NCBI Taxonomy" id="13443"/>
    <lineage>
        <taxon>Eukaryota</taxon>
        <taxon>Viridiplantae</taxon>
        <taxon>Streptophyta</taxon>
        <taxon>Embryophyta</taxon>
        <taxon>Tracheophyta</taxon>
        <taxon>Spermatophyta</taxon>
        <taxon>Magnoliopsida</taxon>
        <taxon>eudicotyledons</taxon>
        <taxon>Gunneridae</taxon>
        <taxon>Pentapetalae</taxon>
        <taxon>asterids</taxon>
        <taxon>lamiids</taxon>
        <taxon>Gentianales</taxon>
        <taxon>Rubiaceae</taxon>
        <taxon>Ixoroideae</taxon>
        <taxon>Gardenieae complex</taxon>
        <taxon>Bertiereae - Coffeeae clade</taxon>
        <taxon>Coffeeae</taxon>
        <taxon>Coffea</taxon>
    </lineage>
</organism>
<dbReference type="Proteomes" id="UP001652660">
    <property type="component" value="Chromosome 7c"/>
</dbReference>
<dbReference type="SUPFAM" id="SSF47459">
    <property type="entry name" value="HLH, helix-loop-helix DNA-binding domain"/>
    <property type="match status" value="1"/>
</dbReference>
<keyword evidence="3" id="KW-0238">DNA-binding</keyword>
<sequence>MVRTSKSRQEDDDFDDEEFASSTPENSSQKVKVEGKGNDQKVNALRSKHSETEQRRRSKINERFQILRDIIPENDQKRDKASFLLEVIQYIQFLQERIQMYEETYQGWNQEPSKLIPWRSNSGLIENFVDQPLLMRNGSGHEDNIIVSPTLLSNAQTAMDSELNGAPLCTPTDHPQQSGNEENSSNLLVQPNLFHVVSTQPPQGSFPDPEHLATHSPSEYWQGKLTASECAVPSYKTSQREQLHPDSGEASISNVYSQGLLNTLKHALQSSGVDLSQVNISVQLDVGKRTNEGTASTVIRENEIFRVVVLAAEVALTVKIVLINS</sequence>
<feature type="region of interest" description="Disordered" evidence="6">
    <location>
        <begin position="1"/>
        <end position="57"/>
    </location>
</feature>
<dbReference type="AlphaFoldDB" id="A0A6P6TEF7"/>
<feature type="compositionally biased region" description="Basic and acidic residues" evidence="6">
    <location>
        <begin position="48"/>
        <end position="57"/>
    </location>
</feature>
<reference evidence="8" key="1">
    <citation type="journal article" date="2025" name="Foods">
        <title>Unveiling the Microbial Signatures of Arabica Coffee Cherries: Insights into Ripeness Specific Diversity, Functional Traits, and Implications for Quality and Safety.</title>
        <authorList>
            <consortium name="RefSeq"/>
            <person name="Tenea G.N."/>
            <person name="Cifuentes V."/>
            <person name="Reyes P."/>
            <person name="Cevallos-Vallejos M."/>
        </authorList>
    </citation>
    <scope>NUCLEOTIDE SEQUENCE [LARGE SCALE GENOMIC DNA]</scope>
</reference>
<dbReference type="InterPro" id="IPR036638">
    <property type="entry name" value="HLH_DNA-bd_sf"/>
</dbReference>
<keyword evidence="5" id="KW-0539">Nucleus</keyword>
<feature type="compositionally biased region" description="Acidic residues" evidence="6">
    <location>
        <begin position="10"/>
        <end position="19"/>
    </location>
</feature>
<dbReference type="CDD" id="cd11453">
    <property type="entry name" value="bHLH_AtBIM_like"/>
    <property type="match status" value="1"/>
</dbReference>
<evidence type="ECO:0000256" key="6">
    <source>
        <dbReference type="SAM" id="MobiDB-lite"/>
    </source>
</evidence>
<dbReference type="SMART" id="SM00353">
    <property type="entry name" value="HLH"/>
    <property type="match status" value="1"/>
</dbReference>
<gene>
    <name evidence="9" type="primary">LOC113700103</name>
</gene>
<keyword evidence="4" id="KW-0804">Transcription</keyword>
<evidence type="ECO:0000259" key="7">
    <source>
        <dbReference type="PROSITE" id="PS50888"/>
    </source>
</evidence>
<keyword evidence="2" id="KW-0805">Transcription regulation</keyword>
<dbReference type="PANTHER" id="PTHR46412:SF9">
    <property type="entry name" value="TRANSCRIPTION FACTOR BIM3"/>
    <property type="match status" value="1"/>
</dbReference>
<feature type="compositionally biased region" description="Polar residues" evidence="6">
    <location>
        <begin position="20"/>
        <end position="30"/>
    </location>
</feature>
<accession>A0A6P6TEF7</accession>
<dbReference type="OrthoDB" id="690068at2759"/>
<dbReference type="GO" id="GO:0003700">
    <property type="term" value="F:DNA-binding transcription factor activity"/>
    <property type="evidence" value="ECO:0007669"/>
    <property type="project" value="InterPro"/>
</dbReference>
<evidence type="ECO:0000256" key="4">
    <source>
        <dbReference type="ARBA" id="ARBA00023163"/>
    </source>
</evidence>
<dbReference type="Pfam" id="PF00010">
    <property type="entry name" value="HLH"/>
    <property type="match status" value="1"/>
</dbReference>
<protein>
    <submittedName>
        <fullName evidence="9">Transcription factor BIM2 isoform X1</fullName>
    </submittedName>
</protein>
<dbReference type="InterPro" id="IPR044295">
    <property type="entry name" value="BIM1/2/3"/>
</dbReference>
<name>A0A6P6TEF7_COFAR</name>
<keyword evidence="8" id="KW-1185">Reference proteome</keyword>
<dbReference type="GO" id="GO:0003677">
    <property type="term" value="F:DNA binding"/>
    <property type="evidence" value="ECO:0007669"/>
    <property type="project" value="UniProtKB-KW"/>
</dbReference>
<evidence type="ECO:0000256" key="2">
    <source>
        <dbReference type="ARBA" id="ARBA00023015"/>
    </source>
</evidence>
<reference evidence="9" key="2">
    <citation type="submission" date="2025-08" db="UniProtKB">
        <authorList>
            <consortium name="RefSeq"/>
        </authorList>
    </citation>
    <scope>IDENTIFICATION</scope>
    <source>
        <tissue evidence="9">Leaves</tissue>
    </source>
</reference>
<dbReference type="RefSeq" id="XP_027076362.1">
    <property type="nucleotide sequence ID" value="XM_027220561.2"/>
</dbReference>
<dbReference type="GO" id="GO:0005634">
    <property type="term" value="C:nucleus"/>
    <property type="evidence" value="ECO:0007669"/>
    <property type="project" value="UniProtKB-SubCell"/>
</dbReference>
<evidence type="ECO:0000256" key="1">
    <source>
        <dbReference type="ARBA" id="ARBA00004123"/>
    </source>
</evidence>
<dbReference type="GeneID" id="113700103"/>
<evidence type="ECO:0000256" key="3">
    <source>
        <dbReference type="ARBA" id="ARBA00023125"/>
    </source>
</evidence>
<feature type="domain" description="BHLH" evidence="7">
    <location>
        <begin position="44"/>
        <end position="94"/>
    </location>
</feature>
<dbReference type="PROSITE" id="PS50888">
    <property type="entry name" value="BHLH"/>
    <property type="match status" value="1"/>
</dbReference>
<dbReference type="Gene3D" id="4.10.280.10">
    <property type="entry name" value="Helix-loop-helix DNA-binding domain"/>
    <property type="match status" value="1"/>
</dbReference>
<evidence type="ECO:0000256" key="5">
    <source>
        <dbReference type="ARBA" id="ARBA00023242"/>
    </source>
</evidence>
<dbReference type="GO" id="GO:0006351">
    <property type="term" value="P:DNA-templated transcription"/>
    <property type="evidence" value="ECO:0007669"/>
    <property type="project" value="InterPro"/>
</dbReference>
<dbReference type="FunFam" id="4.10.280.10:FF:000093">
    <property type="entry name" value="BHLH domain class transcription factor"/>
    <property type="match status" value="1"/>
</dbReference>
<dbReference type="GO" id="GO:0046983">
    <property type="term" value="F:protein dimerization activity"/>
    <property type="evidence" value="ECO:0007669"/>
    <property type="project" value="InterPro"/>
</dbReference>
<proteinExistence type="predicted"/>